<proteinExistence type="predicted"/>
<evidence type="ECO:0000313" key="4">
    <source>
        <dbReference type="Proteomes" id="UP000265618"/>
    </source>
</evidence>
<dbReference type="GO" id="GO:0009982">
    <property type="term" value="F:pseudouridine synthase activity"/>
    <property type="evidence" value="ECO:0007669"/>
    <property type="project" value="InterPro"/>
</dbReference>
<dbReference type="InterPro" id="IPR001878">
    <property type="entry name" value="Znf_CCHC"/>
</dbReference>
<dbReference type="InterPro" id="IPR006145">
    <property type="entry name" value="PsdUridine_synth_RsuA/RluA"/>
</dbReference>
<dbReference type="OrthoDB" id="440619at2759"/>
<dbReference type="InterPro" id="IPR036875">
    <property type="entry name" value="Znf_CCHC_sf"/>
</dbReference>
<dbReference type="CDD" id="cd00165">
    <property type="entry name" value="S4"/>
    <property type="match status" value="1"/>
</dbReference>
<keyword evidence="1" id="KW-0479">Metal-binding</keyword>
<feature type="domain" description="CCHC-type" evidence="2">
    <location>
        <begin position="223"/>
        <end position="237"/>
    </location>
</feature>
<organism evidence="3 4">
    <name type="scientific">Kipferlia bialata</name>
    <dbReference type="NCBI Taxonomy" id="797122"/>
    <lineage>
        <taxon>Eukaryota</taxon>
        <taxon>Metamonada</taxon>
        <taxon>Carpediemonas-like organisms</taxon>
        <taxon>Kipferlia</taxon>
    </lineage>
</organism>
<dbReference type="PANTHER" id="PTHR47683">
    <property type="entry name" value="PSEUDOURIDINE SYNTHASE FAMILY PROTEIN-RELATED"/>
    <property type="match status" value="1"/>
</dbReference>
<keyword evidence="1" id="KW-0862">Zinc</keyword>
<reference evidence="3 4" key="1">
    <citation type="journal article" date="2018" name="PLoS ONE">
        <title>The draft genome of Kipferlia bialata reveals reductive genome evolution in fornicate parasites.</title>
        <authorList>
            <person name="Tanifuji G."/>
            <person name="Takabayashi S."/>
            <person name="Kume K."/>
            <person name="Takagi M."/>
            <person name="Nakayama T."/>
            <person name="Kamikawa R."/>
            <person name="Inagaki Y."/>
            <person name="Hashimoto T."/>
        </authorList>
    </citation>
    <scope>NUCLEOTIDE SEQUENCE [LARGE SCALE GENOMIC DNA]</scope>
    <source>
        <strain evidence="3">NY0173</strain>
    </source>
</reference>
<evidence type="ECO:0000256" key="1">
    <source>
        <dbReference type="PROSITE-ProRule" id="PRU00047"/>
    </source>
</evidence>
<dbReference type="Gene3D" id="3.30.2350.10">
    <property type="entry name" value="Pseudouridine synthase"/>
    <property type="match status" value="1"/>
</dbReference>
<gene>
    <name evidence="3" type="ORF">KIPB_006780</name>
</gene>
<dbReference type="SUPFAM" id="SSF55120">
    <property type="entry name" value="Pseudouridine synthase"/>
    <property type="match status" value="1"/>
</dbReference>
<protein>
    <recommendedName>
        <fullName evidence="2">CCHC-type domain-containing protein</fullName>
    </recommendedName>
</protein>
<dbReference type="Proteomes" id="UP000265618">
    <property type="component" value="Unassembled WGS sequence"/>
</dbReference>
<dbReference type="Pfam" id="PF00849">
    <property type="entry name" value="PseudoU_synth_2"/>
    <property type="match status" value="1"/>
</dbReference>
<sequence>MRLSQVLSKASGACGKNQTSAKDCSKAVCQGRVSVAGEVVTDPTYQALISVLLGAESVTLDGAPVDTSLIFHRLLIYHKPAGTVCTGAQSSALSIFHTLTPTQQHPTLTFFGRLDRDTTGLMLLGTDGGVGHLLTSPDTHVSKQYWALLKRVSEGGDPLWNDPASCKSAVDMVARGVVLSDGTVCRPAELCVQPVGCQGPVGSALRRRVLKHGAPVACSTDACKECGMVGHWARDCPTAYTEGGDHQPCVSLVLHEGKFHQVKKVLGACNGCVVRLHREAIGPLRLSELEIGIPVGTARPPTPSELQVILGMMPIGCRSAGARRERVSARRAETGEV</sequence>
<comment type="caution">
    <text evidence="3">The sequence shown here is derived from an EMBL/GenBank/DDBJ whole genome shotgun (WGS) entry which is preliminary data.</text>
</comment>
<accession>A0A9K3GJH7</accession>
<dbReference type="SMART" id="SM00343">
    <property type="entry name" value="ZnF_C2HC"/>
    <property type="match status" value="1"/>
</dbReference>
<dbReference type="GO" id="GO:0008270">
    <property type="term" value="F:zinc ion binding"/>
    <property type="evidence" value="ECO:0007669"/>
    <property type="project" value="UniProtKB-KW"/>
</dbReference>
<dbReference type="GO" id="GO:0003723">
    <property type="term" value="F:RNA binding"/>
    <property type="evidence" value="ECO:0007669"/>
    <property type="project" value="InterPro"/>
</dbReference>
<dbReference type="Gene3D" id="4.10.60.10">
    <property type="entry name" value="Zinc finger, CCHC-type"/>
    <property type="match status" value="1"/>
</dbReference>
<evidence type="ECO:0000259" key="2">
    <source>
        <dbReference type="PROSITE" id="PS50158"/>
    </source>
</evidence>
<dbReference type="InterPro" id="IPR050343">
    <property type="entry name" value="RsuA_PseudoU_synthase"/>
</dbReference>
<dbReference type="PROSITE" id="PS50158">
    <property type="entry name" value="ZF_CCHC"/>
    <property type="match status" value="1"/>
</dbReference>
<evidence type="ECO:0000313" key="3">
    <source>
        <dbReference type="EMBL" id="GIQ85152.1"/>
    </source>
</evidence>
<dbReference type="SUPFAM" id="SSF57756">
    <property type="entry name" value="Retrovirus zinc finger-like domains"/>
    <property type="match status" value="1"/>
</dbReference>
<dbReference type="EMBL" id="BDIP01001793">
    <property type="protein sequence ID" value="GIQ85152.1"/>
    <property type="molecule type" value="Genomic_DNA"/>
</dbReference>
<dbReference type="AlphaFoldDB" id="A0A9K3GJH7"/>
<keyword evidence="1" id="KW-0863">Zinc-finger</keyword>
<dbReference type="GO" id="GO:0001522">
    <property type="term" value="P:pseudouridine synthesis"/>
    <property type="evidence" value="ECO:0007669"/>
    <property type="project" value="InterPro"/>
</dbReference>
<keyword evidence="4" id="KW-1185">Reference proteome</keyword>
<name>A0A9K3GJH7_9EUKA</name>
<dbReference type="InterPro" id="IPR020103">
    <property type="entry name" value="PsdUridine_synth_cat_dom_sf"/>
</dbReference>
<dbReference type="PANTHER" id="PTHR47683:SF3">
    <property type="entry name" value="RIBOSOMAL LARGE SUBUNIT PSEUDOURIDINE SYNTHASE B"/>
    <property type="match status" value="1"/>
</dbReference>